<organism evidence="3 4">
    <name type="scientific">Dentipellis fragilis</name>
    <dbReference type="NCBI Taxonomy" id="205917"/>
    <lineage>
        <taxon>Eukaryota</taxon>
        <taxon>Fungi</taxon>
        <taxon>Dikarya</taxon>
        <taxon>Basidiomycota</taxon>
        <taxon>Agaricomycotina</taxon>
        <taxon>Agaricomycetes</taxon>
        <taxon>Russulales</taxon>
        <taxon>Hericiaceae</taxon>
        <taxon>Dentipellis</taxon>
    </lineage>
</organism>
<dbReference type="SUPFAM" id="SSF55729">
    <property type="entry name" value="Acyl-CoA N-acyltransferases (Nat)"/>
    <property type="match status" value="1"/>
</dbReference>
<evidence type="ECO:0000313" key="4">
    <source>
        <dbReference type="Proteomes" id="UP000298327"/>
    </source>
</evidence>
<evidence type="ECO:0000259" key="2">
    <source>
        <dbReference type="Pfam" id="PF09924"/>
    </source>
</evidence>
<dbReference type="Proteomes" id="UP000298327">
    <property type="component" value="Unassembled WGS sequence"/>
</dbReference>
<protein>
    <recommendedName>
        <fullName evidence="2">Phosphatidylglycerol lysyltransferase C-terminal domain-containing protein</fullName>
    </recommendedName>
</protein>
<feature type="compositionally biased region" description="Low complexity" evidence="1">
    <location>
        <begin position="341"/>
        <end position="354"/>
    </location>
</feature>
<dbReference type="AlphaFoldDB" id="A0A4Y9Z4A4"/>
<reference evidence="3 4" key="1">
    <citation type="submission" date="2019-02" db="EMBL/GenBank/DDBJ databases">
        <title>Genome sequencing of the rare red list fungi Dentipellis fragilis.</title>
        <authorList>
            <person name="Buettner E."/>
            <person name="Kellner H."/>
        </authorList>
    </citation>
    <scope>NUCLEOTIDE SEQUENCE [LARGE SCALE GENOMIC DNA]</scope>
    <source>
        <strain evidence="3 4">DSM 105465</strain>
    </source>
</reference>
<comment type="caution">
    <text evidence="3">The sequence shown here is derived from an EMBL/GenBank/DDBJ whole genome shotgun (WGS) entry which is preliminary data.</text>
</comment>
<accession>A0A4Y9Z4A4</accession>
<sequence>MAFRFAFSSMFRAQEDIYVTSESASKTSDALSWIAELGDAPSTDKSEIAELVASYGSSSATAWLEFERYKIWRPSIPIPQSSFPPVQGYLRSDPYIFAWGNPLVSDPSALTATAAAFRAWCQAQKLRLVWCCVDDDMEKVLSGGMFRWSTLTCIVEDVIDPQIVVEVVKMSGGGSDIKDLKKNLRRAERAKVTVREVQKDEWTEEQKREVEQGVLAWKESRKGIQIASTSFQSWLDFKHRRYWVAEHEGVIVGLLILAPIHPSTYQIKNAVSFPTAPRGTSEELIYRVMHDLQNAAHHDPRPIEIQTRQKECSLPLFPNVEMSAVMARAGMSSDHDDDVLSNSSGSSSSSNSSGAPSRFDSPGPSPVSSASSLPPLSPMEPSKRTMVTFGVSASDSLTPVHNLSGWKITWLGKTYGKIMEVTGLTKRGDFRNKFQSEHVPSYVCYPADMSFGIEGVNSLINCLRQ</sequence>
<feature type="domain" description="Phosphatidylglycerol lysyltransferase C-terminal" evidence="2">
    <location>
        <begin position="97"/>
        <end position="293"/>
    </location>
</feature>
<proteinExistence type="predicted"/>
<dbReference type="OrthoDB" id="372395at2759"/>
<evidence type="ECO:0000313" key="3">
    <source>
        <dbReference type="EMBL" id="TFY68708.1"/>
    </source>
</evidence>
<gene>
    <name evidence="3" type="ORF">EVG20_g3447</name>
</gene>
<keyword evidence="4" id="KW-1185">Reference proteome</keyword>
<dbReference type="Pfam" id="PF09924">
    <property type="entry name" value="LPG_synthase_C"/>
    <property type="match status" value="1"/>
</dbReference>
<dbReference type="STRING" id="205917.A0A4Y9Z4A4"/>
<dbReference type="InterPro" id="IPR024320">
    <property type="entry name" value="LPG_synthase_C"/>
</dbReference>
<dbReference type="InterPro" id="IPR016181">
    <property type="entry name" value="Acyl_CoA_acyltransferase"/>
</dbReference>
<name>A0A4Y9Z4A4_9AGAM</name>
<dbReference type="EMBL" id="SEOQ01000155">
    <property type="protein sequence ID" value="TFY68708.1"/>
    <property type="molecule type" value="Genomic_DNA"/>
</dbReference>
<evidence type="ECO:0000256" key="1">
    <source>
        <dbReference type="SAM" id="MobiDB-lite"/>
    </source>
</evidence>
<feature type="region of interest" description="Disordered" evidence="1">
    <location>
        <begin position="331"/>
        <end position="381"/>
    </location>
</feature>